<dbReference type="PANTHER" id="PTHR43767">
    <property type="entry name" value="LONG-CHAIN-FATTY-ACID--COA LIGASE"/>
    <property type="match status" value="1"/>
</dbReference>
<comment type="subcellular location">
    <subcellularLocation>
        <location evidence="1">Membrane</location>
        <topology evidence="1">Peripheral membrane protein</topology>
    </subcellularLocation>
</comment>
<evidence type="ECO:0000259" key="9">
    <source>
        <dbReference type="Pfam" id="PF13193"/>
    </source>
</evidence>
<dbReference type="Gene3D" id="3.40.50.12780">
    <property type="entry name" value="N-terminal domain of ligase-like"/>
    <property type="match status" value="1"/>
</dbReference>
<dbReference type="EC" id="6.2.1.3" evidence="5"/>
<dbReference type="Gene3D" id="3.30.300.30">
    <property type="match status" value="1"/>
</dbReference>
<reference evidence="10 11" key="1">
    <citation type="submission" date="2019-07" db="EMBL/GenBank/DDBJ databases">
        <title>Whole genome shotgun sequence of Methylobacterium haplocladii NBRC 107714.</title>
        <authorList>
            <person name="Hosoyama A."/>
            <person name="Uohara A."/>
            <person name="Ohji S."/>
            <person name="Ichikawa N."/>
        </authorList>
    </citation>
    <scope>NUCLEOTIDE SEQUENCE [LARGE SCALE GENOMIC DNA]</scope>
    <source>
        <strain evidence="10 11">NBRC 107714</strain>
    </source>
</reference>
<keyword evidence="11" id="KW-1185">Reference proteome</keyword>
<evidence type="ECO:0000256" key="2">
    <source>
        <dbReference type="ARBA" id="ARBA00005005"/>
    </source>
</evidence>
<dbReference type="GO" id="GO:0004467">
    <property type="term" value="F:long-chain fatty acid-CoA ligase activity"/>
    <property type="evidence" value="ECO:0007669"/>
    <property type="project" value="UniProtKB-EC"/>
</dbReference>
<evidence type="ECO:0000256" key="7">
    <source>
        <dbReference type="ARBA" id="ARBA00042773"/>
    </source>
</evidence>
<evidence type="ECO:0000259" key="8">
    <source>
        <dbReference type="Pfam" id="PF00501"/>
    </source>
</evidence>
<gene>
    <name evidence="10" type="ORF">MHA02_01940</name>
</gene>
<protein>
    <recommendedName>
        <fullName evidence="6">Long-chain-fatty-acid--CoA ligase</fullName>
        <ecNumber evidence="5">6.2.1.3</ecNumber>
    </recommendedName>
    <alternativeName>
        <fullName evidence="7">Long-chain acyl-CoA synthetase</fullName>
    </alternativeName>
</protein>
<evidence type="ECO:0000313" key="10">
    <source>
        <dbReference type="EMBL" id="GEO97806.1"/>
    </source>
</evidence>
<dbReference type="AlphaFoldDB" id="A0A512IJB9"/>
<evidence type="ECO:0000256" key="5">
    <source>
        <dbReference type="ARBA" id="ARBA00026121"/>
    </source>
</evidence>
<evidence type="ECO:0000256" key="6">
    <source>
        <dbReference type="ARBA" id="ARBA00039545"/>
    </source>
</evidence>
<evidence type="ECO:0000256" key="3">
    <source>
        <dbReference type="ARBA" id="ARBA00022598"/>
    </source>
</evidence>
<dbReference type="InterPro" id="IPR000873">
    <property type="entry name" value="AMP-dep_synth/lig_dom"/>
</dbReference>
<evidence type="ECO:0000256" key="4">
    <source>
        <dbReference type="ARBA" id="ARBA00023136"/>
    </source>
</evidence>
<sequence>MNLRDRLSRAGTPQNLFLADRSSRRALRDSLDAAARVDVAERLAGRSVLVATGGQMAAALAMIALDGLVRRMVLAPPGMTAEQVPGVLADAEIDLCVTDAGCPFRAALDGLPCIEAADAALAAAPDVQQPTEWVLTTSGTTGAPKLVAHTLEGLAGGINTAAAPDPGTVWSTFYDIRRYGGLQVFLRAILGPSPLVLSDPDEPVREYILRAAEAGVTHILGTPSHWRLALMSTALPHLKARYLRLSGEIADQAILDLLRGAFPEARIAHAYASTEGGVGFTVEDGREGFPAGLVGARTGIEIVVRDDTLHIRSNRTGRRYLGEGAAALADEEAFVDTGDLVERRSDRFFFLGRRSGMINVGGAKVQPEEVETVINGHPRVSMSRVRARPNPILGAVVEAEIVLRSDAAEEADPAALKTAIIAHCRPHLAKHKVPVSVKFVPDLPLTAGGKLLRRAP</sequence>
<dbReference type="PROSITE" id="PS00455">
    <property type="entry name" value="AMP_BINDING"/>
    <property type="match status" value="1"/>
</dbReference>
<evidence type="ECO:0000313" key="11">
    <source>
        <dbReference type="Proteomes" id="UP000321258"/>
    </source>
</evidence>
<dbReference type="EMBL" id="BJZT01000002">
    <property type="protein sequence ID" value="GEO97806.1"/>
    <property type="molecule type" value="Genomic_DNA"/>
</dbReference>
<dbReference type="InterPro" id="IPR042099">
    <property type="entry name" value="ANL_N_sf"/>
</dbReference>
<dbReference type="RefSeq" id="WP_147076102.1">
    <property type="nucleotide sequence ID" value="NZ_BJZT01000002.1"/>
</dbReference>
<comment type="pathway">
    <text evidence="2">Lipid metabolism; fatty acid beta-oxidation.</text>
</comment>
<dbReference type="OrthoDB" id="7055148at2"/>
<dbReference type="InterPro" id="IPR050237">
    <property type="entry name" value="ATP-dep_AMP-bd_enzyme"/>
</dbReference>
<comment type="caution">
    <text evidence="10">The sequence shown here is derived from an EMBL/GenBank/DDBJ whole genome shotgun (WGS) entry which is preliminary data.</text>
</comment>
<keyword evidence="4" id="KW-0472">Membrane</keyword>
<dbReference type="InterPro" id="IPR045851">
    <property type="entry name" value="AMP-bd_C_sf"/>
</dbReference>
<evidence type="ECO:0000256" key="1">
    <source>
        <dbReference type="ARBA" id="ARBA00004170"/>
    </source>
</evidence>
<proteinExistence type="predicted"/>
<organism evidence="10 11">
    <name type="scientific">Methylobacterium haplocladii</name>
    <dbReference type="NCBI Taxonomy" id="1176176"/>
    <lineage>
        <taxon>Bacteria</taxon>
        <taxon>Pseudomonadati</taxon>
        <taxon>Pseudomonadota</taxon>
        <taxon>Alphaproteobacteria</taxon>
        <taxon>Hyphomicrobiales</taxon>
        <taxon>Methylobacteriaceae</taxon>
        <taxon>Methylobacterium</taxon>
    </lineage>
</organism>
<name>A0A512IJB9_9HYPH</name>
<keyword evidence="3" id="KW-0436">Ligase</keyword>
<dbReference type="InterPro" id="IPR020845">
    <property type="entry name" value="AMP-binding_CS"/>
</dbReference>
<dbReference type="GO" id="GO:0016020">
    <property type="term" value="C:membrane"/>
    <property type="evidence" value="ECO:0007669"/>
    <property type="project" value="UniProtKB-SubCell"/>
</dbReference>
<feature type="domain" description="AMP-dependent synthetase/ligase" evidence="8">
    <location>
        <begin position="48"/>
        <end position="308"/>
    </location>
</feature>
<dbReference type="Proteomes" id="UP000321258">
    <property type="component" value="Unassembled WGS sequence"/>
</dbReference>
<dbReference type="CDD" id="cd04433">
    <property type="entry name" value="AFD_class_I"/>
    <property type="match status" value="1"/>
</dbReference>
<dbReference type="PANTHER" id="PTHR43767:SF8">
    <property type="entry name" value="LONG-CHAIN-FATTY-ACID--COA LIGASE"/>
    <property type="match status" value="1"/>
</dbReference>
<accession>A0A512IJB9</accession>
<dbReference type="SUPFAM" id="SSF56801">
    <property type="entry name" value="Acetyl-CoA synthetase-like"/>
    <property type="match status" value="1"/>
</dbReference>
<dbReference type="InterPro" id="IPR025110">
    <property type="entry name" value="AMP-bd_C"/>
</dbReference>
<dbReference type="Pfam" id="PF00501">
    <property type="entry name" value="AMP-binding"/>
    <property type="match status" value="1"/>
</dbReference>
<feature type="domain" description="AMP-binding enzyme C-terminal" evidence="9">
    <location>
        <begin position="369"/>
        <end position="450"/>
    </location>
</feature>
<dbReference type="Pfam" id="PF13193">
    <property type="entry name" value="AMP-binding_C"/>
    <property type="match status" value="1"/>
</dbReference>